<dbReference type="Gene3D" id="1.10.860.10">
    <property type="entry name" value="DNAb Helicase, Chain A"/>
    <property type="match status" value="1"/>
</dbReference>
<dbReference type="SUPFAM" id="SSF48024">
    <property type="entry name" value="N-terminal domain of DnaB helicase"/>
    <property type="match status" value="1"/>
</dbReference>
<name>A0A7U4E9A8_MYCPK</name>
<evidence type="ECO:0000259" key="13">
    <source>
        <dbReference type="PROSITE" id="PS51199"/>
    </source>
</evidence>
<dbReference type="CDD" id="cd00984">
    <property type="entry name" value="DnaB_C"/>
    <property type="match status" value="1"/>
</dbReference>
<dbReference type="GO" id="GO:0043139">
    <property type="term" value="F:5'-3' DNA helicase activity"/>
    <property type="evidence" value="ECO:0007669"/>
    <property type="project" value="UniProtKB-EC"/>
</dbReference>
<feature type="domain" description="SF4 helicase" evidence="13">
    <location>
        <begin position="176"/>
        <end position="439"/>
    </location>
</feature>
<evidence type="ECO:0000256" key="9">
    <source>
        <dbReference type="ARBA" id="ARBA00023235"/>
    </source>
</evidence>
<comment type="similarity">
    <text evidence="1 12">Belongs to the helicase family. DnaB subfamily.</text>
</comment>
<dbReference type="PANTHER" id="PTHR30153">
    <property type="entry name" value="REPLICATIVE DNA HELICASE DNAB"/>
    <property type="match status" value="1"/>
</dbReference>
<dbReference type="EMBL" id="CP003021">
    <property type="protein sequence ID" value="AEM68455.1"/>
    <property type="molecule type" value="Genomic_DNA"/>
</dbReference>
<evidence type="ECO:0000256" key="1">
    <source>
        <dbReference type="ARBA" id="ARBA00008428"/>
    </source>
</evidence>
<evidence type="ECO:0000313" key="15">
    <source>
        <dbReference type="Proteomes" id="UP000008907"/>
    </source>
</evidence>
<dbReference type="Gene3D" id="3.40.50.300">
    <property type="entry name" value="P-loop containing nucleotide triphosphate hydrolases"/>
    <property type="match status" value="1"/>
</dbReference>
<dbReference type="GO" id="GO:0005524">
    <property type="term" value="F:ATP binding"/>
    <property type="evidence" value="ECO:0007669"/>
    <property type="project" value="UniProtKB-UniRule"/>
</dbReference>
<evidence type="ECO:0000256" key="5">
    <source>
        <dbReference type="ARBA" id="ARBA00022801"/>
    </source>
</evidence>
<dbReference type="KEGG" id="mpf:MPUT_0048"/>
<dbReference type="GO" id="GO:1990077">
    <property type="term" value="C:primosome complex"/>
    <property type="evidence" value="ECO:0007669"/>
    <property type="project" value="UniProtKB-UniRule"/>
</dbReference>
<dbReference type="SUPFAM" id="SSF52540">
    <property type="entry name" value="P-loop containing nucleoside triphosphate hydrolases"/>
    <property type="match status" value="1"/>
</dbReference>
<keyword evidence="4 12" id="KW-0547">Nucleotide-binding</keyword>
<dbReference type="GO" id="GO:0005829">
    <property type="term" value="C:cytosol"/>
    <property type="evidence" value="ECO:0007669"/>
    <property type="project" value="TreeGrafter"/>
</dbReference>
<dbReference type="InterPro" id="IPR036185">
    <property type="entry name" value="DNA_heli_DnaB-like_N_sf"/>
</dbReference>
<evidence type="ECO:0000256" key="12">
    <source>
        <dbReference type="RuleBase" id="RU362085"/>
    </source>
</evidence>
<evidence type="ECO:0000256" key="6">
    <source>
        <dbReference type="ARBA" id="ARBA00022806"/>
    </source>
</evidence>
<dbReference type="GO" id="GO:0016787">
    <property type="term" value="F:hydrolase activity"/>
    <property type="evidence" value="ECO:0007669"/>
    <property type="project" value="UniProtKB-KW"/>
</dbReference>
<dbReference type="EC" id="5.6.2.3" evidence="11 12"/>
<dbReference type="GO" id="GO:0006269">
    <property type="term" value="P:DNA replication, synthesis of primer"/>
    <property type="evidence" value="ECO:0007669"/>
    <property type="project" value="UniProtKB-UniRule"/>
</dbReference>
<gene>
    <name evidence="14" type="primary">dnaB</name>
    <name evidence="14" type="ordered locus">MPUT_0048</name>
</gene>
<comment type="function">
    <text evidence="12">The main replicative DNA helicase, it participates in initiation and elongation during chromosome replication. Travels ahead of the DNA replisome, separating dsDNA into templates for DNA synthesis. A processive ATP-dependent 5'-3' DNA helicase it has DNA-dependent ATPase activity.</text>
</comment>
<organism evidence="14 15">
    <name type="scientific">Mycoplasma putrefaciens (strain ATCC 15718 / NCTC 10155 / C30 KS-1 / KS-1)</name>
    <dbReference type="NCBI Taxonomy" id="743965"/>
    <lineage>
        <taxon>Bacteria</taxon>
        <taxon>Bacillati</taxon>
        <taxon>Mycoplasmatota</taxon>
        <taxon>Mollicutes</taxon>
        <taxon>Mycoplasmataceae</taxon>
        <taxon>Mycoplasma</taxon>
    </lineage>
</organism>
<dbReference type="InterPro" id="IPR016136">
    <property type="entry name" value="DNA_helicase_N/primase_C"/>
</dbReference>
<dbReference type="NCBIfam" id="TIGR00665">
    <property type="entry name" value="DnaB"/>
    <property type="match status" value="1"/>
</dbReference>
<dbReference type="InterPro" id="IPR027417">
    <property type="entry name" value="P-loop_NTPase"/>
</dbReference>
<keyword evidence="3 12" id="KW-0235">DNA replication</keyword>
<evidence type="ECO:0000313" key="14">
    <source>
        <dbReference type="EMBL" id="AEM68455.1"/>
    </source>
</evidence>
<dbReference type="AlphaFoldDB" id="A0A7U4E9A8"/>
<dbReference type="RefSeq" id="WP_014034811.1">
    <property type="nucleotide sequence ID" value="NC_015946.1"/>
</dbReference>
<accession>A0A7U4E9A8</accession>
<dbReference type="GO" id="GO:0003677">
    <property type="term" value="F:DNA binding"/>
    <property type="evidence" value="ECO:0007669"/>
    <property type="project" value="UniProtKB-UniRule"/>
</dbReference>
<evidence type="ECO:0000256" key="10">
    <source>
        <dbReference type="ARBA" id="ARBA00048954"/>
    </source>
</evidence>
<dbReference type="InterPro" id="IPR007692">
    <property type="entry name" value="DNA_helicase_DnaB"/>
</dbReference>
<proteinExistence type="inferred from homology"/>
<dbReference type="PROSITE" id="PS51199">
    <property type="entry name" value="SF4_HELICASE"/>
    <property type="match status" value="1"/>
</dbReference>
<dbReference type="Pfam" id="PF00772">
    <property type="entry name" value="DnaB"/>
    <property type="match status" value="1"/>
</dbReference>
<comment type="catalytic activity">
    <reaction evidence="10 12">
        <text>ATP + H2O = ADP + phosphate + H(+)</text>
        <dbReference type="Rhea" id="RHEA:13065"/>
        <dbReference type="ChEBI" id="CHEBI:15377"/>
        <dbReference type="ChEBI" id="CHEBI:15378"/>
        <dbReference type="ChEBI" id="CHEBI:30616"/>
        <dbReference type="ChEBI" id="CHEBI:43474"/>
        <dbReference type="ChEBI" id="CHEBI:456216"/>
        <dbReference type="EC" id="5.6.2.3"/>
    </reaction>
</comment>
<evidence type="ECO:0000256" key="2">
    <source>
        <dbReference type="ARBA" id="ARBA00022515"/>
    </source>
</evidence>
<evidence type="ECO:0000256" key="11">
    <source>
        <dbReference type="NCBIfam" id="TIGR00665"/>
    </source>
</evidence>
<keyword evidence="6 12" id="KW-0347">Helicase</keyword>
<dbReference type="Pfam" id="PF03796">
    <property type="entry name" value="DnaB_C"/>
    <property type="match status" value="1"/>
</dbReference>
<keyword evidence="2 12" id="KW-0639">Primosome</keyword>
<evidence type="ECO:0000256" key="7">
    <source>
        <dbReference type="ARBA" id="ARBA00022840"/>
    </source>
</evidence>
<dbReference type="InterPro" id="IPR007693">
    <property type="entry name" value="DNA_helicase_DnaB-like_N"/>
</dbReference>
<dbReference type="PANTHER" id="PTHR30153:SF2">
    <property type="entry name" value="REPLICATIVE DNA HELICASE"/>
    <property type="match status" value="1"/>
</dbReference>
<keyword evidence="9" id="KW-0413">Isomerase</keyword>
<reference evidence="14 15" key="1">
    <citation type="journal article" date="2011" name="J. Bacteriol.">
        <title>Genome Sequence of Mycoplasma putrefaciens Type Strain KS1.</title>
        <authorList>
            <person name="Calcutt M.J."/>
            <person name="Foecking M.F."/>
        </authorList>
    </citation>
    <scope>NUCLEOTIDE SEQUENCE [LARGE SCALE GENOMIC DNA]</scope>
    <source>
        <strain evidence="15">ATCC 15718 / NCTC 10155 / C30 KS-1 / KS-1</strain>
    </source>
</reference>
<sequence>MKKELTNQQLLDAEKFVLSAAISNPNTLADITSRLEVEDFFFAANKLIYQAIIELNLRQKEISPISIIDYLNFKNMLDKAGGENNIYQIAAEHWSDQGLESYIDRIHRASIDRKLNSVIKELDQKRASGELDVEELLKLAQTKLLDLDLQTKQFEIESVGLTANKVVNKIRELETRPDMLTGVPSGFLWLDNYTSGWQASDFIILAARPSVGKTAFSLNLAYNAATKGYPVAFFSLEMPAEQLTQRLLSRVSSINSIILRSGKGLDKQGWENLYIAKEKLNRTPIFIDPTPGITVQQIRSKLYKMKRDHNIRLCIVDYLQLIVGSQHKDRQNEVSEISRQLKQIARETQIPIICLSQLSRRAETREDKRPMMSDLRDSGAIEQDADLVAFLYREDYYNKDLNEIEKEKTELIIAKHRNGSTGTIELRFTKDFGRFMDWN</sequence>
<dbReference type="InterPro" id="IPR007694">
    <property type="entry name" value="DNA_helicase_DnaB-like_C"/>
</dbReference>
<evidence type="ECO:0000256" key="4">
    <source>
        <dbReference type="ARBA" id="ARBA00022741"/>
    </source>
</evidence>
<evidence type="ECO:0000256" key="8">
    <source>
        <dbReference type="ARBA" id="ARBA00023125"/>
    </source>
</evidence>
<evidence type="ECO:0000256" key="3">
    <source>
        <dbReference type="ARBA" id="ARBA00022705"/>
    </source>
</evidence>
<protein>
    <recommendedName>
        <fullName evidence="11 12">Replicative DNA helicase</fullName>
        <ecNumber evidence="11 12">5.6.2.3</ecNumber>
    </recommendedName>
</protein>
<keyword evidence="8 12" id="KW-0238">DNA-binding</keyword>
<keyword evidence="5 12" id="KW-0378">Hydrolase</keyword>
<keyword evidence="7 12" id="KW-0067">ATP-binding</keyword>
<dbReference type="Proteomes" id="UP000008907">
    <property type="component" value="Chromosome"/>
</dbReference>